<dbReference type="Pfam" id="PF00756">
    <property type="entry name" value="Esterase"/>
    <property type="match status" value="1"/>
</dbReference>
<reference evidence="1 2" key="1">
    <citation type="submission" date="2017-11" db="EMBL/GenBank/DDBJ databases">
        <title>Genomic Encyclopedia of Archaeal and Bacterial Type Strains, Phase II (KMG-II): From Individual Species to Whole Genera.</title>
        <authorList>
            <person name="Goeker M."/>
        </authorList>
    </citation>
    <scope>NUCLEOTIDE SEQUENCE [LARGE SCALE GENOMIC DNA]</scope>
    <source>
        <strain evidence="1 2">DSM 22413</strain>
    </source>
</reference>
<comment type="caution">
    <text evidence="1">The sequence shown here is derived from an EMBL/GenBank/DDBJ whole genome shotgun (WGS) entry which is preliminary data.</text>
</comment>
<dbReference type="GO" id="GO:0016787">
    <property type="term" value="F:hydrolase activity"/>
    <property type="evidence" value="ECO:0007669"/>
    <property type="project" value="UniProtKB-KW"/>
</dbReference>
<name>A0A2M8W6V0_9MICO</name>
<dbReference type="Gene3D" id="3.40.50.1820">
    <property type="entry name" value="alpha/beta hydrolase"/>
    <property type="match status" value="1"/>
</dbReference>
<dbReference type="SUPFAM" id="SSF53474">
    <property type="entry name" value="alpha/beta-Hydrolases"/>
    <property type="match status" value="1"/>
</dbReference>
<dbReference type="AlphaFoldDB" id="A0A2M8W6V0"/>
<dbReference type="PANTHER" id="PTHR48098:SF1">
    <property type="entry name" value="DIACYLGLYCEROL ACYLTRANSFERASE_MYCOLYLTRANSFERASE AG85A"/>
    <property type="match status" value="1"/>
</dbReference>
<dbReference type="InterPro" id="IPR029058">
    <property type="entry name" value="AB_hydrolase_fold"/>
</dbReference>
<dbReference type="Proteomes" id="UP000231586">
    <property type="component" value="Unassembled WGS sequence"/>
</dbReference>
<dbReference type="RefSeq" id="WP_100350675.1">
    <property type="nucleotide sequence ID" value="NZ_PGTZ01000010.1"/>
</dbReference>
<dbReference type="InterPro" id="IPR050583">
    <property type="entry name" value="Mycobacterial_A85_antigen"/>
</dbReference>
<dbReference type="InterPro" id="IPR000801">
    <property type="entry name" value="Esterase-like"/>
</dbReference>
<gene>
    <name evidence="1" type="ORF">CLV34_2559</name>
</gene>
<sequence length="263" mass="28131">MALLNTHFFSDALGMSTSMTVILPQRTTRQIGMTGVDAGDGGPPVLYLLHGLSDDDTVWLRRTSIERYVADLGLAVVMPRVERSFSLDEAHGLPYGEFLTDELPEVVSSFFRVSDRREDTFVAGLSMGGFGALRWALTQPDRFAAAASLSGALDLSTRGTADFAPDVLDRVFGGEIVPGGDADVVALLERSARAAQEGGSELPDLYVACGTDDDLLAGSKAFADRAAALEVPVTTQFGPGGHTWDVWDAGIQDVLAWLPLRPR</sequence>
<evidence type="ECO:0000313" key="1">
    <source>
        <dbReference type="EMBL" id="PJI86639.1"/>
    </source>
</evidence>
<dbReference type="GO" id="GO:0016747">
    <property type="term" value="F:acyltransferase activity, transferring groups other than amino-acyl groups"/>
    <property type="evidence" value="ECO:0007669"/>
    <property type="project" value="TreeGrafter"/>
</dbReference>
<protein>
    <submittedName>
        <fullName evidence="1">S-formylglutathione hydrolase FrmB</fullName>
    </submittedName>
</protein>
<dbReference type="EMBL" id="PGTZ01000010">
    <property type="protein sequence ID" value="PJI86639.1"/>
    <property type="molecule type" value="Genomic_DNA"/>
</dbReference>
<dbReference type="PANTHER" id="PTHR48098">
    <property type="entry name" value="ENTEROCHELIN ESTERASE-RELATED"/>
    <property type="match status" value="1"/>
</dbReference>
<keyword evidence="1" id="KW-0378">Hydrolase</keyword>
<dbReference type="OrthoDB" id="184858at2"/>
<accession>A0A2M8W6V0</accession>
<keyword evidence="2" id="KW-1185">Reference proteome</keyword>
<evidence type="ECO:0000313" key="2">
    <source>
        <dbReference type="Proteomes" id="UP000231586"/>
    </source>
</evidence>
<organism evidence="1 2">
    <name type="scientific">Luteimicrobium subarcticum</name>
    <dbReference type="NCBI Taxonomy" id="620910"/>
    <lineage>
        <taxon>Bacteria</taxon>
        <taxon>Bacillati</taxon>
        <taxon>Actinomycetota</taxon>
        <taxon>Actinomycetes</taxon>
        <taxon>Micrococcales</taxon>
        <taxon>Luteimicrobium</taxon>
    </lineage>
</organism>
<proteinExistence type="predicted"/>